<name>C8P9Q8_9LACO</name>
<feature type="compositionally biased region" description="Low complexity" evidence="1">
    <location>
        <begin position="168"/>
        <end position="179"/>
    </location>
</feature>
<feature type="region of interest" description="Disordered" evidence="1">
    <location>
        <begin position="151"/>
        <end position="204"/>
    </location>
</feature>
<evidence type="ECO:0000256" key="1">
    <source>
        <dbReference type="SAM" id="MobiDB-lite"/>
    </source>
</evidence>
<dbReference type="STRING" id="525309.HMPREF0494_2052"/>
<proteinExistence type="predicted"/>
<feature type="compositionally biased region" description="Polar residues" evidence="1">
    <location>
        <begin position="153"/>
        <end position="162"/>
    </location>
</feature>
<evidence type="ECO:0000259" key="2">
    <source>
        <dbReference type="Pfam" id="PF04394"/>
    </source>
</evidence>
<feature type="domain" description="Regulator of chromosome segregation-like C-terminal" evidence="2">
    <location>
        <begin position="109"/>
        <end position="148"/>
    </location>
</feature>
<feature type="region of interest" description="Disordered" evidence="1">
    <location>
        <begin position="76"/>
        <end position="103"/>
    </location>
</feature>
<dbReference type="AlphaFoldDB" id="C8P9Q8"/>
<evidence type="ECO:0000313" key="3">
    <source>
        <dbReference type="EMBL" id="EEW52767.1"/>
    </source>
</evidence>
<organism evidence="3 4">
    <name type="scientific">Limosilactobacillus antri DSM 16041</name>
    <dbReference type="NCBI Taxonomy" id="525309"/>
    <lineage>
        <taxon>Bacteria</taxon>
        <taxon>Bacillati</taxon>
        <taxon>Bacillota</taxon>
        <taxon>Bacilli</taxon>
        <taxon>Lactobacillales</taxon>
        <taxon>Lactobacillaceae</taxon>
        <taxon>Limosilactobacillus</taxon>
    </lineage>
</organism>
<feature type="compositionally biased region" description="Basic and acidic residues" evidence="1">
    <location>
        <begin position="180"/>
        <end position="199"/>
    </location>
</feature>
<evidence type="ECO:0000313" key="4">
    <source>
        <dbReference type="Proteomes" id="UP000003675"/>
    </source>
</evidence>
<dbReference type="HOGENOM" id="CLU_1413562_0_0_9"/>
<gene>
    <name evidence="3" type="ORF">HMPREF0494_2052</name>
</gene>
<dbReference type="eggNOG" id="ENOG50311AU">
    <property type="taxonomic scope" value="Bacteria"/>
</dbReference>
<dbReference type="InterPro" id="IPR007489">
    <property type="entry name" value="RocS-like_C"/>
</dbReference>
<dbReference type="EMBL" id="ACLL01000061">
    <property type="protein sequence ID" value="EEW52767.1"/>
    <property type="molecule type" value="Genomic_DNA"/>
</dbReference>
<dbReference type="Proteomes" id="UP000003675">
    <property type="component" value="Unassembled WGS sequence"/>
</dbReference>
<sequence>MAILSFLTYNLRWVIEVVKLLGKTIRQLSEELQLSKQAINQRISSIKDFRSKHTHKVKNHLEIDERGVKMLANFDKQKRQDQQVNRQERQAENDKQDKKKTNINDVLLKQLDVKDQQISKLQKSLDQQQQLQLATLAENRQLKGHIQKLNGLLESSNSTQKRQATRKNGNLSNGANSSNTKDKNDKQEKNRVVDTNEKQKKIHKNKINNSWWHFW</sequence>
<accession>C8P9Q8</accession>
<dbReference type="Pfam" id="PF04394">
    <property type="entry name" value="DUF536"/>
    <property type="match status" value="1"/>
</dbReference>
<comment type="caution">
    <text evidence="3">The sequence shown here is derived from an EMBL/GenBank/DDBJ whole genome shotgun (WGS) entry which is preliminary data.</text>
</comment>
<reference evidence="3 4" key="1">
    <citation type="submission" date="2009-09" db="EMBL/GenBank/DDBJ databases">
        <authorList>
            <person name="Qin X."/>
            <person name="Bachman B."/>
            <person name="Battles P."/>
            <person name="Bell A."/>
            <person name="Bess C."/>
            <person name="Bickham C."/>
            <person name="Chaboub L."/>
            <person name="Chen D."/>
            <person name="Coyle M."/>
            <person name="Deiros D.R."/>
            <person name="Dinh H."/>
            <person name="Forbes L."/>
            <person name="Fowler G."/>
            <person name="Francisco L."/>
            <person name="Fu Q."/>
            <person name="Gubbala S."/>
            <person name="Hale W."/>
            <person name="Han Y."/>
            <person name="Hemphill L."/>
            <person name="Highlander S.K."/>
            <person name="Hirani K."/>
            <person name="Hogues M."/>
            <person name="Jackson L."/>
            <person name="Jakkamsetti A."/>
            <person name="Javaid M."/>
            <person name="Jiang H."/>
            <person name="Korchina V."/>
            <person name="Kovar C."/>
            <person name="Lara F."/>
            <person name="Lee S."/>
            <person name="Mata R."/>
            <person name="Mathew T."/>
            <person name="Moen C."/>
            <person name="Morales K."/>
            <person name="Munidasa M."/>
            <person name="Nazareth L."/>
            <person name="Ngo R."/>
            <person name="Nguyen L."/>
            <person name="Okwuonu G."/>
            <person name="Ongeri F."/>
            <person name="Patil S."/>
            <person name="Petrosino J."/>
            <person name="Pham C."/>
            <person name="Pham P."/>
            <person name="Pu L.-L."/>
            <person name="Puazo M."/>
            <person name="Raj R."/>
            <person name="Reid J."/>
            <person name="Rouhana J."/>
            <person name="Saada N."/>
            <person name="Shang Y."/>
            <person name="Simmons D."/>
            <person name="Thornton R."/>
            <person name="Warren J."/>
            <person name="Weissenberger G."/>
            <person name="Zhang J."/>
            <person name="Zhang L."/>
            <person name="Zhou C."/>
            <person name="Zhu D."/>
            <person name="Muzny D."/>
            <person name="Worley K."/>
            <person name="Gibbs R."/>
        </authorList>
    </citation>
    <scope>NUCLEOTIDE SEQUENCE [LARGE SCALE GENOMIC DNA]</scope>
    <source>
        <strain evidence="3 4">DSM 16041</strain>
    </source>
</reference>
<protein>
    <recommendedName>
        <fullName evidence="2">Regulator of chromosome segregation-like C-terminal domain-containing protein</fullName>
    </recommendedName>
</protein>
<feature type="compositionally biased region" description="Basic and acidic residues" evidence="1">
    <location>
        <begin position="76"/>
        <end position="102"/>
    </location>
</feature>